<evidence type="ECO:0000313" key="3">
    <source>
        <dbReference type="Proteomes" id="UP000471633"/>
    </source>
</evidence>
<dbReference type="PANTHER" id="PTHR19446">
    <property type="entry name" value="REVERSE TRANSCRIPTASES"/>
    <property type="match status" value="1"/>
</dbReference>
<reference evidence="2" key="3">
    <citation type="submission" date="2021-06" db="EMBL/GenBank/DDBJ databases">
        <title>Chromosome-level genome assembly for S. haematobium.</title>
        <authorList>
            <person name="Stroehlein A.J."/>
        </authorList>
    </citation>
    <scope>NUCLEOTIDE SEQUENCE</scope>
</reference>
<protein>
    <recommendedName>
        <fullName evidence="4">Reverse transcriptase domain-containing protein</fullName>
    </recommendedName>
</protein>
<dbReference type="KEGG" id="shx:MS3_00000252"/>
<evidence type="ECO:0000313" key="2">
    <source>
        <dbReference type="EMBL" id="KAH9584929.1"/>
    </source>
</evidence>
<evidence type="ECO:0000313" key="1">
    <source>
        <dbReference type="EMBL" id="KAH9584928.1"/>
    </source>
</evidence>
<name>A0A922LHI8_SCHHA</name>
<evidence type="ECO:0008006" key="4">
    <source>
        <dbReference type="Google" id="ProtNLM"/>
    </source>
</evidence>
<proteinExistence type="predicted"/>
<dbReference type="RefSeq" id="XP_051067665.1">
    <property type="nucleotide sequence ID" value="XM_051208093.1"/>
</dbReference>
<gene>
    <name evidence="1" type="ORF">MS3_00000252</name>
    <name evidence="2" type="ORF">MS3_00006358</name>
</gene>
<keyword evidence="3" id="KW-1185">Reference proteome</keyword>
<dbReference type="EMBL" id="AMPZ03000004">
    <property type="protein sequence ID" value="KAH9584928.1"/>
    <property type="molecule type" value="Genomic_DNA"/>
</dbReference>
<organism evidence="2 3">
    <name type="scientific">Schistosoma haematobium</name>
    <name type="common">Blood fluke</name>
    <dbReference type="NCBI Taxonomy" id="6185"/>
    <lineage>
        <taxon>Eukaryota</taxon>
        <taxon>Metazoa</taxon>
        <taxon>Spiralia</taxon>
        <taxon>Lophotrochozoa</taxon>
        <taxon>Platyhelminthes</taxon>
        <taxon>Trematoda</taxon>
        <taxon>Digenea</taxon>
        <taxon>Strigeidida</taxon>
        <taxon>Schistosomatoidea</taxon>
        <taxon>Schistosomatidae</taxon>
        <taxon>Schistosoma</taxon>
    </lineage>
</organism>
<reference evidence="2" key="2">
    <citation type="journal article" date="2019" name="Gigascience">
        <title>High-quality Schistosoma haematobium genome achieved by single-molecule and long-range sequencing.</title>
        <authorList>
            <person name="Stroehlein A.J."/>
            <person name="Korhonen P.K."/>
            <person name="Chong T.M."/>
            <person name="Lim Y.L."/>
            <person name="Chan K.G."/>
            <person name="Webster B."/>
            <person name="Rollinson D."/>
            <person name="Brindley P.J."/>
            <person name="Gasser R.B."/>
            <person name="Young N.D."/>
        </authorList>
    </citation>
    <scope>NUCLEOTIDE SEQUENCE</scope>
</reference>
<reference evidence="2" key="4">
    <citation type="journal article" date="2022" name="PLoS Pathog.">
        <title>Chromosome-level genome of Schistosoma haematobium underpins genome-wide explorations of molecular variation.</title>
        <authorList>
            <person name="Stroehlein A.J."/>
            <person name="Korhonen P.K."/>
            <person name="Lee V.V."/>
            <person name="Ralph S.A."/>
            <person name="Mentink-Kane M."/>
            <person name="You H."/>
            <person name="McManus D.P."/>
            <person name="Tchuente L.T."/>
            <person name="Stothard J.R."/>
            <person name="Kaur P."/>
            <person name="Dudchenko O."/>
            <person name="Aiden E.L."/>
            <person name="Yang B."/>
            <person name="Yang H."/>
            <person name="Emery A.M."/>
            <person name="Webster B.L."/>
            <person name="Brindley P.J."/>
            <person name="Rollinson D."/>
            <person name="Chang B.C.H."/>
            <person name="Gasser R.B."/>
            <person name="Young N.D."/>
        </authorList>
    </citation>
    <scope>NUCLEOTIDE SEQUENCE</scope>
</reference>
<comment type="caution">
    <text evidence="2">The sequence shown here is derived from an EMBL/GenBank/DDBJ whole genome shotgun (WGS) entry which is preliminary data.</text>
</comment>
<sequence length="267" mass="30762">MFEVTSMSDCSSSRQLLRLVKDTGIMNPTFSETISGKDGHIIHSQSRRLDRWAEHFRDHFNWPSATLRFPSIYIRPEWHVDVGPPTLNEVEKAIGNLKRGRAAVPDRFTSEVFKDGSPVLAVRLTKVLGRIWELDVIPSDWSQSLIVSVYKKAQKSSCNSHRGISLTNAVYKILALIILRRLTKARAEQTRENQASFRLGRGCIDQIIPIRQVLEHRRTFRRSTIVVFFDLRRRLTLLLRQAMFYGVGVGWKKARGDQTKTCHKYVN</sequence>
<dbReference type="GeneID" id="75576284"/>
<dbReference type="Proteomes" id="UP000471633">
    <property type="component" value="Unassembled WGS sequence"/>
</dbReference>
<accession>A0A922LHI8</accession>
<dbReference type="AlphaFoldDB" id="A0A922LHI8"/>
<dbReference type="EMBL" id="AMPZ03000004">
    <property type="protein sequence ID" value="KAH9584929.1"/>
    <property type="molecule type" value="Genomic_DNA"/>
</dbReference>
<reference evidence="2" key="1">
    <citation type="journal article" date="2012" name="Nat. Genet.">
        <title>Whole-genome sequence of Schistosoma haematobium.</title>
        <authorList>
            <person name="Young N.D."/>
            <person name="Jex A.R."/>
            <person name="Li B."/>
            <person name="Liu S."/>
            <person name="Yang L."/>
            <person name="Xiong Z."/>
            <person name="Li Y."/>
            <person name="Cantacessi C."/>
            <person name="Hall R.S."/>
            <person name="Xu X."/>
            <person name="Chen F."/>
            <person name="Wu X."/>
            <person name="Zerlotini A."/>
            <person name="Oliveira G."/>
            <person name="Hofmann A."/>
            <person name="Zhang G."/>
            <person name="Fang X."/>
            <person name="Kang Y."/>
            <person name="Campbell B.E."/>
            <person name="Loukas A."/>
            <person name="Ranganathan S."/>
            <person name="Rollinson D."/>
            <person name="Rinaldi G."/>
            <person name="Brindley P.J."/>
            <person name="Yang H."/>
            <person name="Wang J."/>
            <person name="Wang J."/>
            <person name="Gasser R.B."/>
        </authorList>
    </citation>
    <scope>NUCLEOTIDE SEQUENCE</scope>
</reference>
<dbReference type="CTD" id="75576284"/>